<dbReference type="InterPro" id="IPR005651">
    <property type="entry name" value="Trm112-like"/>
</dbReference>
<evidence type="ECO:0000313" key="2">
    <source>
        <dbReference type="Proteomes" id="UP001501508"/>
    </source>
</evidence>
<dbReference type="Pfam" id="PF03966">
    <property type="entry name" value="Trm112p"/>
    <property type="match status" value="1"/>
</dbReference>
<reference evidence="2" key="1">
    <citation type="journal article" date="2019" name="Int. J. Syst. Evol. Microbiol.">
        <title>The Global Catalogue of Microorganisms (GCM) 10K type strain sequencing project: providing services to taxonomists for standard genome sequencing and annotation.</title>
        <authorList>
            <consortium name="The Broad Institute Genomics Platform"/>
            <consortium name="The Broad Institute Genome Sequencing Center for Infectious Disease"/>
            <person name="Wu L."/>
            <person name="Ma J."/>
        </authorList>
    </citation>
    <scope>NUCLEOTIDE SEQUENCE [LARGE SCALE GENOMIC DNA]</scope>
    <source>
        <strain evidence="2">JCM 31920</strain>
    </source>
</reference>
<dbReference type="SUPFAM" id="SSF158997">
    <property type="entry name" value="Trm112p-like"/>
    <property type="match status" value="1"/>
</dbReference>
<organism evidence="1 2">
    <name type="scientific">Ravibacter arvi</name>
    <dbReference type="NCBI Taxonomy" id="2051041"/>
    <lineage>
        <taxon>Bacteria</taxon>
        <taxon>Pseudomonadati</taxon>
        <taxon>Bacteroidota</taxon>
        <taxon>Cytophagia</taxon>
        <taxon>Cytophagales</taxon>
        <taxon>Spirosomataceae</taxon>
        <taxon>Ravibacter</taxon>
    </lineage>
</organism>
<comment type="caution">
    <text evidence="1">The sequence shown here is derived from an EMBL/GenBank/DDBJ whole genome shotgun (WGS) entry which is preliminary data.</text>
</comment>
<dbReference type="RefSeq" id="WP_345028787.1">
    <property type="nucleotide sequence ID" value="NZ_BAABEY010000021.1"/>
</dbReference>
<dbReference type="Gene3D" id="2.20.25.10">
    <property type="match status" value="1"/>
</dbReference>
<evidence type="ECO:0008006" key="3">
    <source>
        <dbReference type="Google" id="ProtNLM"/>
    </source>
</evidence>
<accession>A0ABP8M117</accession>
<proteinExistence type="predicted"/>
<name>A0ABP8M117_9BACT</name>
<dbReference type="EMBL" id="BAABEY010000021">
    <property type="protein sequence ID" value="GAA4439478.1"/>
    <property type="molecule type" value="Genomic_DNA"/>
</dbReference>
<gene>
    <name evidence="1" type="ORF">GCM10023091_21700</name>
</gene>
<keyword evidence="2" id="KW-1185">Reference proteome</keyword>
<evidence type="ECO:0000313" key="1">
    <source>
        <dbReference type="EMBL" id="GAA4439478.1"/>
    </source>
</evidence>
<protein>
    <recommendedName>
        <fullName evidence="3">Trm112 family protein</fullName>
    </recommendedName>
</protein>
<dbReference type="Proteomes" id="UP001501508">
    <property type="component" value="Unassembled WGS sequence"/>
</dbReference>
<sequence length="92" mass="10348">MKTFFADKLCCPFDHASLSLAEFVKNQAGDILEGLLTCPTCKRYYPIIYGIPVMTPDTYREKALEAPVMARWLPGYRANGFQLLVDEPGVDD</sequence>